<evidence type="ECO:0000256" key="1">
    <source>
        <dbReference type="SAM" id="MobiDB-lite"/>
    </source>
</evidence>
<feature type="region of interest" description="Disordered" evidence="1">
    <location>
        <begin position="1"/>
        <end position="46"/>
    </location>
</feature>
<reference evidence="2" key="1">
    <citation type="submission" date="2014-09" db="EMBL/GenBank/DDBJ databases">
        <authorList>
            <person name="Magalhaes I.L.F."/>
            <person name="Oliveira U."/>
            <person name="Santos F.R."/>
            <person name="Vidigal T.H.D.A."/>
            <person name="Brescovit A.D."/>
            <person name="Santos A.J."/>
        </authorList>
    </citation>
    <scope>NUCLEOTIDE SEQUENCE</scope>
    <source>
        <tissue evidence="2">Shoot tissue taken approximately 20 cm above the soil surface</tissue>
    </source>
</reference>
<protein>
    <submittedName>
        <fullName evidence="2">Uncharacterized protein</fullName>
    </submittedName>
</protein>
<name>A0A0A9B887_ARUDO</name>
<accession>A0A0A9B887</accession>
<organism evidence="2">
    <name type="scientific">Arundo donax</name>
    <name type="common">Giant reed</name>
    <name type="synonym">Donax arundinaceus</name>
    <dbReference type="NCBI Taxonomy" id="35708"/>
    <lineage>
        <taxon>Eukaryota</taxon>
        <taxon>Viridiplantae</taxon>
        <taxon>Streptophyta</taxon>
        <taxon>Embryophyta</taxon>
        <taxon>Tracheophyta</taxon>
        <taxon>Spermatophyta</taxon>
        <taxon>Magnoliopsida</taxon>
        <taxon>Liliopsida</taxon>
        <taxon>Poales</taxon>
        <taxon>Poaceae</taxon>
        <taxon>PACMAD clade</taxon>
        <taxon>Arundinoideae</taxon>
        <taxon>Arundineae</taxon>
        <taxon>Arundo</taxon>
    </lineage>
</organism>
<evidence type="ECO:0000313" key="2">
    <source>
        <dbReference type="EMBL" id="JAD58393.1"/>
    </source>
</evidence>
<dbReference type="EMBL" id="GBRH01239502">
    <property type="protein sequence ID" value="JAD58393.1"/>
    <property type="molecule type" value="Transcribed_RNA"/>
</dbReference>
<sequence length="89" mass="9889">MNGTKPYLESNITPKGNEAGGSHKPYPPEPPSGHQESYDTEKVPSNILTTPVLVGRGGVRKEQRTFDSDRTDKNNFAYVDRLIGSRTRE</sequence>
<proteinExistence type="predicted"/>
<reference evidence="2" key="2">
    <citation type="journal article" date="2015" name="Data Brief">
        <title>Shoot transcriptome of the giant reed, Arundo donax.</title>
        <authorList>
            <person name="Barrero R.A."/>
            <person name="Guerrero F.D."/>
            <person name="Moolhuijzen P."/>
            <person name="Goolsby J.A."/>
            <person name="Tidwell J."/>
            <person name="Bellgard S.E."/>
            <person name="Bellgard M.I."/>
        </authorList>
    </citation>
    <scope>NUCLEOTIDE SEQUENCE</scope>
    <source>
        <tissue evidence="2">Shoot tissue taken approximately 20 cm above the soil surface</tissue>
    </source>
</reference>
<dbReference type="AlphaFoldDB" id="A0A0A9B887"/>
<dbReference type="EMBL" id="GBRH01178067">
    <property type="protein sequence ID" value="JAE19829.1"/>
    <property type="molecule type" value="Transcribed_RNA"/>
</dbReference>